<organism evidence="2 3">
    <name type="scientific">Corynebacterium felinum</name>
    <dbReference type="NCBI Taxonomy" id="131318"/>
    <lineage>
        <taxon>Bacteria</taxon>
        <taxon>Bacillati</taxon>
        <taxon>Actinomycetota</taxon>
        <taxon>Actinomycetes</taxon>
        <taxon>Mycobacteriales</taxon>
        <taxon>Corynebacteriaceae</taxon>
        <taxon>Corynebacterium</taxon>
    </lineage>
</organism>
<dbReference type="RefSeq" id="WP_277105129.1">
    <property type="nucleotide sequence ID" value="NZ_CP047209.1"/>
</dbReference>
<accession>A0ABU2BA89</accession>
<dbReference type="Proteomes" id="UP001183619">
    <property type="component" value="Unassembled WGS sequence"/>
</dbReference>
<feature type="chain" id="PRO_5045212978" evidence="1">
    <location>
        <begin position="32"/>
        <end position="300"/>
    </location>
</feature>
<dbReference type="EMBL" id="JAVDYF010000001">
    <property type="protein sequence ID" value="MDR7354658.1"/>
    <property type="molecule type" value="Genomic_DNA"/>
</dbReference>
<keyword evidence="3" id="KW-1185">Reference proteome</keyword>
<evidence type="ECO:0000313" key="2">
    <source>
        <dbReference type="EMBL" id="MDR7354658.1"/>
    </source>
</evidence>
<feature type="signal peptide" evidence="1">
    <location>
        <begin position="1"/>
        <end position="31"/>
    </location>
</feature>
<keyword evidence="1" id="KW-0732">Signal</keyword>
<dbReference type="PROSITE" id="PS51257">
    <property type="entry name" value="PROKAR_LIPOPROTEIN"/>
    <property type="match status" value="1"/>
</dbReference>
<proteinExistence type="predicted"/>
<protein>
    <submittedName>
        <fullName evidence="2">Uncharacterized protein</fullName>
    </submittedName>
</protein>
<sequence>MTSARRNKVSLLSAFLFACLLFFSSSTLAMAETVEDHAVFDATDNALDVIGDRNYKALPTPIGNDEFGFGNSDAAPVVTSSDSVKIQLGGNINDTSEIVLPVSSEASMNMIGEQVIVNEEGFSDPDFSIVSDGKTVQIHAILGNKTASERIPYTIEGASSIEIDKNTGAAFIYRVNDSGEQLLDSVIDTPWAIDANGKNVPTWFETDGNVLTQVVEHKSGEFAYPIVADPSWSEVWEWAKKAGKVFWRGTKWVLKKGLVFARWVGPGAFVLCAVGGGWAWYRSDSDGWVRVGDTAVGCFT</sequence>
<comment type="caution">
    <text evidence="2">The sequence shown here is derived from an EMBL/GenBank/DDBJ whole genome shotgun (WGS) entry which is preliminary data.</text>
</comment>
<evidence type="ECO:0000256" key="1">
    <source>
        <dbReference type="SAM" id="SignalP"/>
    </source>
</evidence>
<evidence type="ECO:0000313" key="3">
    <source>
        <dbReference type="Proteomes" id="UP001183619"/>
    </source>
</evidence>
<name>A0ABU2BA89_9CORY</name>
<gene>
    <name evidence="2" type="ORF">J2S37_001196</name>
</gene>
<reference evidence="2 3" key="1">
    <citation type="submission" date="2023-07" db="EMBL/GenBank/DDBJ databases">
        <title>Sequencing the genomes of 1000 actinobacteria strains.</title>
        <authorList>
            <person name="Klenk H.-P."/>
        </authorList>
    </citation>
    <scope>NUCLEOTIDE SEQUENCE [LARGE SCALE GENOMIC DNA]</scope>
    <source>
        <strain evidence="2 3">DSM 44508</strain>
    </source>
</reference>